<keyword evidence="3" id="KW-0274">FAD</keyword>
<feature type="compositionally biased region" description="Polar residues" evidence="6">
    <location>
        <begin position="508"/>
        <end position="518"/>
    </location>
</feature>
<feature type="region of interest" description="Disordered" evidence="6">
    <location>
        <begin position="404"/>
        <end position="451"/>
    </location>
</feature>
<evidence type="ECO:0000256" key="3">
    <source>
        <dbReference type="ARBA" id="ARBA00022827"/>
    </source>
</evidence>
<evidence type="ECO:0000256" key="1">
    <source>
        <dbReference type="ARBA" id="ARBA00001974"/>
    </source>
</evidence>
<dbReference type="Gene3D" id="3.40.50.720">
    <property type="entry name" value="NAD(P)-binding Rossmann-like Domain"/>
    <property type="match status" value="1"/>
</dbReference>
<protein>
    <recommendedName>
        <fullName evidence="8">Adrenodoxin-NADP(+) reductase</fullName>
    </recommendedName>
</protein>
<keyword evidence="2" id="KW-0285">Flavoprotein</keyword>
<reference evidence="7" key="1">
    <citation type="submission" date="2021-01" db="EMBL/GenBank/DDBJ databases">
        <authorList>
            <person name="Corre E."/>
            <person name="Pelletier E."/>
            <person name="Niang G."/>
            <person name="Scheremetjew M."/>
            <person name="Finn R."/>
            <person name="Kale V."/>
            <person name="Holt S."/>
            <person name="Cochrane G."/>
            <person name="Meng A."/>
            <person name="Brown T."/>
            <person name="Cohen L."/>
        </authorList>
    </citation>
    <scope>NUCLEOTIDE SEQUENCE</scope>
    <source>
        <strain evidence="7">CCMP1320</strain>
    </source>
</reference>
<keyword evidence="5" id="KW-0560">Oxidoreductase</keyword>
<gene>
    <name evidence="7" type="ORF">DTER00134_LOCUS18476</name>
</gene>
<comment type="cofactor">
    <cofactor evidence="1">
        <name>FAD</name>
        <dbReference type="ChEBI" id="CHEBI:57692"/>
    </cofactor>
</comment>
<proteinExistence type="predicted"/>
<accession>A0A7S3VTI7</accession>
<dbReference type="EMBL" id="HBIP01030455">
    <property type="protein sequence ID" value="CAE0503403.1"/>
    <property type="molecule type" value="Transcribed_RNA"/>
</dbReference>
<evidence type="ECO:0000256" key="4">
    <source>
        <dbReference type="ARBA" id="ARBA00022857"/>
    </source>
</evidence>
<feature type="compositionally biased region" description="Polar residues" evidence="6">
    <location>
        <begin position="441"/>
        <end position="451"/>
    </location>
</feature>
<dbReference type="AlphaFoldDB" id="A0A7S3VTI7"/>
<evidence type="ECO:0000256" key="5">
    <source>
        <dbReference type="ARBA" id="ARBA00023002"/>
    </source>
</evidence>
<dbReference type="GO" id="GO:0016491">
    <property type="term" value="F:oxidoreductase activity"/>
    <property type="evidence" value="ECO:0007669"/>
    <property type="project" value="UniProtKB-KW"/>
</dbReference>
<dbReference type="InterPro" id="IPR036188">
    <property type="entry name" value="FAD/NAD-bd_sf"/>
</dbReference>
<feature type="region of interest" description="Disordered" evidence="6">
    <location>
        <begin position="496"/>
        <end position="535"/>
    </location>
</feature>
<name>A0A7S3VTI7_DUNTE</name>
<dbReference type="Gene3D" id="3.50.50.60">
    <property type="entry name" value="FAD/NAD(P)-binding domain"/>
    <property type="match status" value="1"/>
</dbReference>
<evidence type="ECO:0000313" key="7">
    <source>
        <dbReference type="EMBL" id="CAE0503403.1"/>
    </source>
</evidence>
<evidence type="ECO:0000256" key="6">
    <source>
        <dbReference type="SAM" id="MobiDB-lite"/>
    </source>
</evidence>
<organism evidence="7">
    <name type="scientific">Dunaliella tertiolecta</name>
    <name type="common">Green alga</name>
    <dbReference type="NCBI Taxonomy" id="3047"/>
    <lineage>
        <taxon>Eukaryota</taxon>
        <taxon>Viridiplantae</taxon>
        <taxon>Chlorophyta</taxon>
        <taxon>core chlorophytes</taxon>
        <taxon>Chlorophyceae</taxon>
        <taxon>CS clade</taxon>
        <taxon>Chlamydomonadales</taxon>
        <taxon>Dunaliellaceae</taxon>
        <taxon>Dunaliella</taxon>
    </lineage>
</organism>
<dbReference type="InterPro" id="IPR055275">
    <property type="entry name" value="Ferredox_Rdtase"/>
</dbReference>
<sequence length="603" mass="64299">MILSYLRSAVRRPCLAQKNGAALWVCRLSTQALPSSSDQNLKFCIVGSGPAGFYTLDRLLKAFGSRIHVDVLDRLPTPFGLVRSGVSPDHQDTKNVINQFTAVARDPRASFYGNVALGRDVSLQELRSLYHGVVLAYGAESDKKLGIPGEGGRNVFSAREFVWWYNGHPDGKHLPVDLRGVSSVAVCGIGNVALDCARVLLHPLDELAATDIAAHAMEHIREHGRGIKDVHLLARRGPVQAACTPKELKELVGLPDLAVHAPPAQMEVSVADQAEMKKTRMRRRVYDLIKQAAEGASSDQSSQGSGDKQRHLHFQFYRSPKEVLLDSEGRVSGVRVEVTQLADVEGKGRVAVATGRTEVIPAQLLLVSIGYRSLALPGVPFDDGRAVVPNTSGRVPMELVEAAAAACPEESSSSGPAGAIAPHPQQQHEHHHPHQQQQQQSLESSPGSTNSLSGGRLYVVGWLKRGPSGIIGTNAVDADETVSCIVEDVLNGLLQGAPPGSGNGGISKEQQTGNLEAESSSSSSSRDLRGDAKSALATKAGSQGLLALLANRRSQAGPDHQVVDFAGWERLDATERAAGQQAGKVRQKVVDVEDMLKVVHAGA</sequence>
<dbReference type="PRINTS" id="PR00419">
    <property type="entry name" value="ADXRDTASE"/>
</dbReference>
<dbReference type="PANTHER" id="PTHR48467:SF1">
    <property type="entry name" value="GLUTAMATE SYNTHASE 1 [NADH], CHLOROPLASTIC-LIKE"/>
    <property type="match status" value="1"/>
</dbReference>
<evidence type="ECO:0000256" key="2">
    <source>
        <dbReference type="ARBA" id="ARBA00022630"/>
    </source>
</evidence>
<evidence type="ECO:0008006" key="8">
    <source>
        <dbReference type="Google" id="ProtNLM"/>
    </source>
</evidence>
<feature type="compositionally biased region" description="Low complexity" evidence="6">
    <location>
        <begin position="404"/>
        <end position="425"/>
    </location>
</feature>
<dbReference type="PANTHER" id="PTHR48467">
    <property type="entry name" value="GLUTAMATE SYNTHASE 1 [NADH], CHLOROPLASTIC-LIKE"/>
    <property type="match status" value="1"/>
</dbReference>
<keyword evidence="4" id="KW-0521">NADP</keyword>
<dbReference type="SUPFAM" id="SSF51971">
    <property type="entry name" value="Nucleotide-binding domain"/>
    <property type="match status" value="1"/>
</dbReference>